<evidence type="ECO:0000313" key="3">
    <source>
        <dbReference type="Proteomes" id="UP000000305"/>
    </source>
</evidence>
<dbReference type="KEGG" id="dpx:DAPPUDRAFT_302605"/>
<feature type="chain" id="PRO_5003241118" description="SXP/RAL-2 family protein Ani s 5-like cation-binding domain-containing protein" evidence="1">
    <location>
        <begin position="24"/>
        <end position="191"/>
    </location>
</feature>
<gene>
    <name evidence="2" type="ORF">DAPPUDRAFT_302605</name>
</gene>
<protein>
    <recommendedName>
        <fullName evidence="4">SXP/RAL-2 family protein Ani s 5-like cation-binding domain-containing protein</fullName>
    </recommendedName>
</protein>
<dbReference type="EMBL" id="GL732540">
    <property type="protein sequence ID" value="EFX82433.1"/>
    <property type="molecule type" value="Genomic_DNA"/>
</dbReference>
<evidence type="ECO:0000256" key="1">
    <source>
        <dbReference type="SAM" id="SignalP"/>
    </source>
</evidence>
<organism evidence="2 3">
    <name type="scientific">Daphnia pulex</name>
    <name type="common">Water flea</name>
    <dbReference type="NCBI Taxonomy" id="6669"/>
    <lineage>
        <taxon>Eukaryota</taxon>
        <taxon>Metazoa</taxon>
        <taxon>Ecdysozoa</taxon>
        <taxon>Arthropoda</taxon>
        <taxon>Crustacea</taxon>
        <taxon>Branchiopoda</taxon>
        <taxon>Diplostraca</taxon>
        <taxon>Cladocera</taxon>
        <taxon>Anomopoda</taxon>
        <taxon>Daphniidae</taxon>
        <taxon>Daphnia</taxon>
    </lineage>
</organism>
<dbReference type="Proteomes" id="UP000000305">
    <property type="component" value="Unassembled WGS sequence"/>
</dbReference>
<dbReference type="HOGENOM" id="CLU_1422806_0_0_1"/>
<dbReference type="OrthoDB" id="6347676at2759"/>
<keyword evidence="1" id="KW-0732">Signal</keyword>
<dbReference type="InParanoid" id="E9GDR6"/>
<proteinExistence type="predicted"/>
<dbReference type="AlphaFoldDB" id="E9GDR6"/>
<evidence type="ECO:0000313" key="2">
    <source>
        <dbReference type="EMBL" id="EFX82433.1"/>
    </source>
</evidence>
<keyword evidence="3" id="KW-1185">Reference proteome</keyword>
<accession>E9GDR6</accession>
<name>E9GDR6_DAPPU</name>
<sequence>MKLSIFSFHLLVIVFFLLSPINGLPQTLDVTDHSDDVVINDSDATVVESRSNSMNPVNVTRSSSVDSNVAEEYWSSGLSTNANVKRFKAIRAGLLLNLNESIRDLTESIKKNDVKEAEYYLRKMGDKWNRIESLQKTIMQLIPDDDLDMLVEESKLFEDNRDAVDRQREMATQFLLKVVRSDLSRMFSIYN</sequence>
<evidence type="ECO:0008006" key="4">
    <source>
        <dbReference type="Google" id="ProtNLM"/>
    </source>
</evidence>
<feature type="signal peptide" evidence="1">
    <location>
        <begin position="1"/>
        <end position="23"/>
    </location>
</feature>
<reference evidence="2 3" key="1">
    <citation type="journal article" date="2011" name="Science">
        <title>The ecoresponsive genome of Daphnia pulex.</title>
        <authorList>
            <person name="Colbourne J.K."/>
            <person name="Pfrender M.E."/>
            <person name="Gilbert D."/>
            <person name="Thomas W.K."/>
            <person name="Tucker A."/>
            <person name="Oakley T.H."/>
            <person name="Tokishita S."/>
            <person name="Aerts A."/>
            <person name="Arnold G.J."/>
            <person name="Basu M.K."/>
            <person name="Bauer D.J."/>
            <person name="Caceres C.E."/>
            <person name="Carmel L."/>
            <person name="Casola C."/>
            <person name="Choi J.H."/>
            <person name="Detter J.C."/>
            <person name="Dong Q."/>
            <person name="Dusheyko S."/>
            <person name="Eads B.D."/>
            <person name="Frohlich T."/>
            <person name="Geiler-Samerotte K.A."/>
            <person name="Gerlach D."/>
            <person name="Hatcher P."/>
            <person name="Jogdeo S."/>
            <person name="Krijgsveld J."/>
            <person name="Kriventseva E.V."/>
            <person name="Kultz D."/>
            <person name="Laforsch C."/>
            <person name="Lindquist E."/>
            <person name="Lopez J."/>
            <person name="Manak J.R."/>
            <person name="Muller J."/>
            <person name="Pangilinan J."/>
            <person name="Patwardhan R.P."/>
            <person name="Pitluck S."/>
            <person name="Pritham E.J."/>
            <person name="Rechtsteiner A."/>
            <person name="Rho M."/>
            <person name="Rogozin I.B."/>
            <person name="Sakarya O."/>
            <person name="Salamov A."/>
            <person name="Schaack S."/>
            <person name="Shapiro H."/>
            <person name="Shiga Y."/>
            <person name="Skalitzky C."/>
            <person name="Smith Z."/>
            <person name="Souvorov A."/>
            <person name="Sung W."/>
            <person name="Tang Z."/>
            <person name="Tsuchiya D."/>
            <person name="Tu H."/>
            <person name="Vos H."/>
            <person name="Wang M."/>
            <person name="Wolf Y.I."/>
            <person name="Yamagata H."/>
            <person name="Yamada T."/>
            <person name="Ye Y."/>
            <person name="Shaw J.R."/>
            <person name="Andrews J."/>
            <person name="Crease T.J."/>
            <person name="Tang H."/>
            <person name="Lucas S.M."/>
            <person name="Robertson H.M."/>
            <person name="Bork P."/>
            <person name="Koonin E.V."/>
            <person name="Zdobnov E.M."/>
            <person name="Grigoriev I.V."/>
            <person name="Lynch M."/>
            <person name="Boore J.L."/>
        </authorList>
    </citation>
    <scope>NUCLEOTIDE SEQUENCE [LARGE SCALE GENOMIC DNA]</scope>
</reference>